<dbReference type="SUPFAM" id="SSF46894">
    <property type="entry name" value="C-terminal effector domain of the bipartite response regulators"/>
    <property type="match status" value="1"/>
</dbReference>
<sequence length="479" mass="53083">MEKTEECPNASVIIGGQGGGFLSAALARLPVSHPMVLVSDDPALADFLSADMRLSYNAAGFDGIPIRFAEIRETLGATVAESGAALIVVDMRWGHGTVSATANFENWGTVCDQIARADGVGILSIYDRDLMIEDQLLSALRAHSHFLAPSGLFDNPYWLPPAYLNGATLTEQILYLIGRLVPDYQETEVYTRVVDDAATGANPHWLQTPRRIRPPTGTAEAWKIRCFGRLRIYRADSSQIKWDIPGSAPKKSKTLFAYLLHCGERGARADQLAELLWPDEPEEDTKRARLHHAIAMLRKTLGGKGFVLRNGEYYSLAPPPGSWIDISSFEQLCNRAKSLAKSGQDEEAMTVLNTAAQLYSGDLLEDIPSEYTETEMEDWLIPRRVWLRDMAVKVQRDKAEILRRKGRLREALDCCQKALAMDPISEIAHAEAMRIFHAQGRPETVLRQHRQYLANLEGMGLGKGAPEVAKLARELSSSN</sequence>
<evidence type="ECO:0000259" key="1">
    <source>
        <dbReference type="SMART" id="SM01043"/>
    </source>
</evidence>
<dbReference type="SMART" id="SM01043">
    <property type="entry name" value="BTAD"/>
    <property type="match status" value="1"/>
</dbReference>
<feature type="domain" description="Bacterial transcriptional activator" evidence="1">
    <location>
        <begin position="324"/>
        <end position="476"/>
    </location>
</feature>
<comment type="caution">
    <text evidence="2">The sequence shown here is derived from an EMBL/GenBank/DDBJ whole genome shotgun (WGS) entry which is preliminary data.</text>
</comment>
<evidence type="ECO:0000313" key="3">
    <source>
        <dbReference type="Proteomes" id="UP000244077"/>
    </source>
</evidence>
<keyword evidence="2" id="KW-0238">DNA-binding</keyword>
<dbReference type="GO" id="GO:0003677">
    <property type="term" value="F:DNA binding"/>
    <property type="evidence" value="ECO:0007669"/>
    <property type="project" value="UniProtKB-KW"/>
</dbReference>
<protein>
    <submittedName>
        <fullName evidence="2">DNA-binding SARP family transcriptional activator</fullName>
    </submittedName>
</protein>
<dbReference type="PANTHER" id="PTHR35807">
    <property type="entry name" value="TRANSCRIPTIONAL REGULATOR REDD-RELATED"/>
    <property type="match status" value="1"/>
</dbReference>
<dbReference type="SMART" id="SM00028">
    <property type="entry name" value="TPR"/>
    <property type="match status" value="2"/>
</dbReference>
<dbReference type="InterPro" id="IPR011990">
    <property type="entry name" value="TPR-like_helical_dom_sf"/>
</dbReference>
<dbReference type="SUPFAM" id="SSF48452">
    <property type="entry name" value="TPR-like"/>
    <property type="match status" value="1"/>
</dbReference>
<dbReference type="AlphaFoldDB" id="A0A2T5HKB9"/>
<dbReference type="InterPro" id="IPR036388">
    <property type="entry name" value="WH-like_DNA-bd_sf"/>
</dbReference>
<dbReference type="Gene3D" id="1.25.40.10">
    <property type="entry name" value="Tetratricopeptide repeat domain"/>
    <property type="match status" value="1"/>
</dbReference>
<keyword evidence="3" id="KW-1185">Reference proteome</keyword>
<dbReference type="EMBL" id="QAOH01000007">
    <property type="protein sequence ID" value="PTQ72014.1"/>
    <property type="molecule type" value="Genomic_DNA"/>
</dbReference>
<proteinExistence type="predicted"/>
<organism evidence="2 3">
    <name type="scientific">Celeribacter persicus</name>
    <dbReference type="NCBI Taxonomy" id="1651082"/>
    <lineage>
        <taxon>Bacteria</taxon>
        <taxon>Pseudomonadati</taxon>
        <taxon>Pseudomonadota</taxon>
        <taxon>Alphaproteobacteria</taxon>
        <taxon>Rhodobacterales</taxon>
        <taxon>Roseobacteraceae</taxon>
        <taxon>Celeribacter</taxon>
    </lineage>
</organism>
<dbReference type="InterPro" id="IPR005158">
    <property type="entry name" value="BTAD"/>
</dbReference>
<dbReference type="Gene3D" id="1.10.10.10">
    <property type="entry name" value="Winged helix-like DNA-binding domain superfamily/Winged helix DNA-binding domain"/>
    <property type="match status" value="1"/>
</dbReference>
<dbReference type="Proteomes" id="UP000244077">
    <property type="component" value="Unassembled WGS sequence"/>
</dbReference>
<gene>
    <name evidence="2" type="ORF">C8N42_107193</name>
</gene>
<name>A0A2T5HKB9_9RHOB</name>
<dbReference type="Pfam" id="PF03704">
    <property type="entry name" value="BTAD"/>
    <property type="match status" value="1"/>
</dbReference>
<dbReference type="RefSeq" id="WP_245890065.1">
    <property type="nucleotide sequence ID" value="NZ_QAOH01000007.1"/>
</dbReference>
<accession>A0A2T5HKB9</accession>
<dbReference type="GO" id="GO:0006355">
    <property type="term" value="P:regulation of DNA-templated transcription"/>
    <property type="evidence" value="ECO:0007669"/>
    <property type="project" value="InterPro"/>
</dbReference>
<reference evidence="2 3" key="1">
    <citation type="submission" date="2018-04" db="EMBL/GenBank/DDBJ databases">
        <title>Genomic Encyclopedia of Archaeal and Bacterial Type Strains, Phase II (KMG-II): from individual species to whole genera.</title>
        <authorList>
            <person name="Goeker M."/>
        </authorList>
    </citation>
    <scope>NUCLEOTIDE SEQUENCE [LARGE SCALE GENOMIC DNA]</scope>
    <source>
        <strain evidence="2 3">DSM 100434</strain>
    </source>
</reference>
<dbReference type="InterPro" id="IPR051677">
    <property type="entry name" value="AfsR-DnrI-RedD_regulator"/>
</dbReference>
<evidence type="ECO:0000313" key="2">
    <source>
        <dbReference type="EMBL" id="PTQ72014.1"/>
    </source>
</evidence>
<dbReference type="InterPro" id="IPR019734">
    <property type="entry name" value="TPR_rpt"/>
</dbReference>
<dbReference type="InterPro" id="IPR016032">
    <property type="entry name" value="Sig_transdc_resp-reg_C-effctor"/>
</dbReference>